<sequence>MKARVTVTLKAGVLDPQGQAIEGSLKSLGFSGVGAVRQGKVFDLALEGTDEAAARSQITDMCERLLANTVIENYAIEISN</sequence>
<accession>A0A0F5L1M1</accession>
<evidence type="ECO:0000256" key="5">
    <source>
        <dbReference type="ARBA" id="ARBA00022840"/>
    </source>
</evidence>
<dbReference type="OrthoDB" id="9799101at2"/>
<dbReference type="PATRIC" id="fig|1121477.3.peg.1038"/>
<dbReference type="EMBL" id="LAJF01000156">
    <property type="protein sequence ID" value="KKB76268.1"/>
    <property type="molecule type" value="Genomic_DNA"/>
</dbReference>
<dbReference type="Proteomes" id="UP000184533">
    <property type="component" value="Unassembled WGS sequence"/>
</dbReference>
<keyword evidence="3 6" id="KW-0547">Nucleotide-binding</keyword>
<comment type="subunit">
    <text evidence="6">Part of the FGAM synthase complex composed of 1 PurL, 1 PurQ and 2 PurS subunits.</text>
</comment>
<keyword evidence="2 6" id="KW-0436">Ligase</keyword>
<dbReference type="SUPFAM" id="SSF82697">
    <property type="entry name" value="PurS-like"/>
    <property type="match status" value="1"/>
</dbReference>
<dbReference type="STRING" id="1121477.SAMN02745223_00686"/>
<dbReference type="InterPro" id="IPR003850">
    <property type="entry name" value="PurS"/>
</dbReference>
<evidence type="ECO:0000256" key="4">
    <source>
        <dbReference type="ARBA" id="ARBA00022755"/>
    </source>
</evidence>
<dbReference type="EC" id="6.3.5.3" evidence="6"/>
<dbReference type="Pfam" id="PF02700">
    <property type="entry name" value="PurS"/>
    <property type="match status" value="1"/>
</dbReference>
<keyword evidence="1 6" id="KW-0963">Cytoplasm</keyword>
<evidence type="ECO:0000313" key="8">
    <source>
        <dbReference type="EMBL" id="SHE61316.1"/>
    </source>
</evidence>
<dbReference type="EMBL" id="FQVC01000002">
    <property type="protein sequence ID" value="SHE61316.1"/>
    <property type="molecule type" value="Genomic_DNA"/>
</dbReference>
<comment type="catalytic activity">
    <reaction evidence="6">
        <text>N(2)-formyl-N(1)-(5-phospho-beta-D-ribosyl)glycinamide + L-glutamine + ATP + H2O = 2-formamido-N(1)-(5-O-phospho-beta-D-ribosyl)acetamidine + L-glutamate + ADP + phosphate + H(+)</text>
        <dbReference type="Rhea" id="RHEA:17129"/>
        <dbReference type="ChEBI" id="CHEBI:15377"/>
        <dbReference type="ChEBI" id="CHEBI:15378"/>
        <dbReference type="ChEBI" id="CHEBI:29985"/>
        <dbReference type="ChEBI" id="CHEBI:30616"/>
        <dbReference type="ChEBI" id="CHEBI:43474"/>
        <dbReference type="ChEBI" id="CHEBI:58359"/>
        <dbReference type="ChEBI" id="CHEBI:147286"/>
        <dbReference type="ChEBI" id="CHEBI:147287"/>
        <dbReference type="ChEBI" id="CHEBI:456216"/>
        <dbReference type="EC" id="6.3.5.3"/>
    </reaction>
</comment>
<reference evidence="7 9" key="1">
    <citation type="submission" date="2015-03" db="EMBL/GenBank/DDBJ databases">
        <authorList>
            <person name="Hassan Y.I."/>
            <person name="Lepp D."/>
            <person name="Zhou T."/>
        </authorList>
    </citation>
    <scope>NUCLEOTIDE SEQUENCE [LARGE SCALE GENOMIC DNA]</scope>
    <source>
        <strain evidence="7 9">DSM 17137</strain>
    </source>
</reference>
<keyword evidence="9" id="KW-1185">Reference proteome</keyword>
<comment type="pathway">
    <text evidence="6">Purine metabolism; IMP biosynthesis via de novo pathway; 5-amino-1-(5-phospho-D-ribosyl)imidazole from N(2)-formyl-N(1)-(5-phospho-D-ribosyl)glycinamide: step 1/2.</text>
</comment>
<comment type="subcellular location">
    <subcellularLocation>
        <location evidence="6">Cytoplasm</location>
    </subcellularLocation>
</comment>
<keyword evidence="4 6" id="KW-0658">Purine biosynthesis</keyword>
<evidence type="ECO:0000256" key="3">
    <source>
        <dbReference type="ARBA" id="ARBA00022741"/>
    </source>
</evidence>
<name>A0A0F5L1M1_9HYPH</name>
<dbReference type="NCBIfam" id="NF004630">
    <property type="entry name" value="PRK05974.1"/>
    <property type="match status" value="1"/>
</dbReference>
<dbReference type="InterPro" id="IPR036604">
    <property type="entry name" value="PurS-like_sf"/>
</dbReference>
<dbReference type="GO" id="GO:0004642">
    <property type="term" value="F:phosphoribosylformylglycinamidine synthase activity"/>
    <property type="evidence" value="ECO:0007669"/>
    <property type="project" value="UniProtKB-UniRule"/>
</dbReference>
<keyword evidence="5 6" id="KW-0067">ATP-binding</keyword>
<dbReference type="AlphaFoldDB" id="A0A0F5L1M1"/>
<proteinExistence type="inferred from homology"/>
<organism evidence="7 9">
    <name type="scientific">Devosia limi DSM 17137</name>
    <dbReference type="NCBI Taxonomy" id="1121477"/>
    <lineage>
        <taxon>Bacteria</taxon>
        <taxon>Pseudomonadati</taxon>
        <taxon>Pseudomonadota</taxon>
        <taxon>Alphaproteobacteria</taxon>
        <taxon>Hyphomicrobiales</taxon>
        <taxon>Devosiaceae</taxon>
        <taxon>Devosia</taxon>
    </lineage>
</organism>
<dbReference type="GO" id="GO:0005524">
    <property type="term" value="F:ATP binding"/>
    <property type="evidence" value="ECO:0007669"/>
    <property type="project" value="UniProtKB-UniRule"/>
</dbReference>
<dbReference type="UniPathway" id="UPA00074">
    <property type="reaction ID" value="UER00128"/>
</dbReference>
<gene>
    <name evidence="6" type="primary">purS</name>
    <name evidence="8" type="ORF">SAMN02745223_00686</name>
    <name evidence="7" type="ORF">VW29_21250</name>
</gene>
<evidence type="ECO:0000313" key="9">
    <source>
        <dbReference type="Proteomes" id="UP000033608"/>
    </source>
</evidence>
<dbReference type="RefSeq" id="WP_046137275.1">
    <property type="nucleotide sequence ID" value="NZ_FQVC01000002.1"/>
</dbReference>
<evidence type="ECO:0000313" key="7">
    <source>
        <dbReference type="EMBL" id="KKB76268.1"/>
    </source>
</evidence>
<dbReference type="NCBIfam" id="TIGR00302">
    <property type="entry name" value="phosphoribosylformylglycinamidine synthase subunit PurS"/>
    <property type="match status" value="1"/>
</dbReference>
<dbReference type="PANTHER" id="PTHR34696">
    <property type="entry name" value="PHOSPHORIBOSYLFORMYLGLYCINAMIDINE SYNTHASE SUBUNIT PURS"/>
    <property type="match status" value="1"/>
</dbReference>
<protein>
    <recommendedName>
        <fullName evidence="6">Phosphoribosylformylglycinamidine synthase subunit PurS</fullName>
        <shortName evidence="6">FGAM synthase</shortName>
        <ecNumber evidence="6">6.3.5.3</ecNumber>
    </recommendedName>
    <alternativeName>
        <fullName evidence="6">Formylglycinamide ribonucleotide amidotransferase subunit III</fullName>
        <shortName evidence="6">FGAR amidotransferase III</shortName>
        <shortName evidence="6">FGAR-AT III</shortName>
    </alternativeName>
    <alternativeName>
        <fullName evidence="6">Phosphoribosylformylglycinamidine synthase subunit III</fullName>
    </alternativeName>
</protein>
<dbReference type="GO" id="GO:0005737">
    <property type="term" value="C:cytoplasm"/>
    <property type="evidence" value="ECO:0007669"/>
    <property type="project" value="UniProtKB-SubCell"/>
</dbReference>
<dbReference type="GO" id="GO:0006189">
    <property type="term" value="P:'de novo' IMP biosynthetic process"/>
    <property type="evidence" value="ECO:0007669"/>
    <property type="project" value="UniProtKB-UniRule"/>
</dbReference>
<evidence type="ECO:0000256" key="2">
    <source>
        <dbReference type="ARBA" id="ARBA00022598"/>
    </source>
</evidence>
<dbReference type="HAMAP" id="MF_01926">
    <property type="entry name" value="PurS"/>
    <property type="match status" value="1"/>
</dbReference>
<comment type="similarity">
    <text evidence="6">Belongs to the PurS family.</text>
</comment>
<evidence type="ECO:0000313" key="10">
    <source>
        <dbReference type="Proteomes" id="UP000184533"/>
    </source>
</evidence>
<dbReference type="Proteomes" id="UP000033608">
    <property type="component" value="Unassembled WGS sequence"/>
</dbReference>
<evidence type="ECO:0000256" key="1">
    <source>
        <dbReference type="ARBA" id="ARBA00022490"/>
    </source>
</evidence>
<evidence type="ECO:0000256" key="6">
    <source>
        <dbReference type="HAMAP-Rule" id="MF_01926"/>
    </source>
</evidence>
<reference evidence="8 10" key="2">
    <citation type="submission" date="2016-11" db="EMBL/GenBank/DDBJ databases">
        <authorList>
            <person name="Jaros S."/>
            <person name="Januszkiewicz K."/>
            <person name="Wedrychowicz H."/>
        </authorList>
    </citation>
    <scope>NUCLEOTIDE SEQUENCE [LARGE SCALE GENOMIC DNA]</scope>
    <source>
        <strain evidence="8 10">DSM 17137</strain>
    </source>
</reference>
<dbReference type="Gene3D" id="3.30.1280.10">
    <property type="entry name" value="Phosphoribosylformylglycinamidine synthase subunit PurS"/>
    <property type="match status" value="1"/>
</dbReference>
<dbReference type="PANTHER" id="PTHR34696:SF1">
    <property type="entry name" value="PHOSPHORIBOSYLFORMYLGLYCINAMIDINE SYNTHASE SUBUNIT PURS"/>
    <property type="match status" value="1"/>
</dbReference>
<comment type="function">
    <text evidence="6">Part of the phosphoribosylformylglycinamidine synthase complex involved in the purines biosynthetic pathway. Catalyzes the ATP-dependent conversion of formylglycinamide ribonucleotide (FGAR) and glutamine to yield formylglycinamidine ribonucleotide (FGAM) and glutamate. The FGAM synthase complex is composed of three subunits. PurQ produces an ammonia molecule by converting glutamine to glutamate. PurL transfers the ammonia molecule to FGAR to form FGAM in an ATP-dependent manner. PurS interacts with PurQ and PurL and is thought to assist in the transfer of the ammonia molecule from PurQ to PurL.</text>
</comment>